<sequence length="555" mass="58792">VLRDVAVTNVCCVCDPPPRAAAAAARLPRRLLLLLLLLPPLRAMPGRASPFRSRARAPATPPPPNVHRVAAAPNAASERRARDDKQQQQARQFGLHLGEELQQQQQGQPPALLAAADHGGARLELRHRSRPPEKALITAALAAANDAVAFDAQNNVEAALRSYTTAIELLDQASAGRSPADCAKLLKIRDIYAERTRLLQALTPVRLSAEPTNDVSVVSGPTDEDSIFGTASADEDWGVERPDVVRKAGPRRKRSVNGFDVVPETLFARSEDIAAVAGGADANWLYVPRLVWIQPGPCKLPSLAAKIAACEVVSAACDAMRAGCGISGVDASAAPSASASSPAFAPPRDLAAAAWELDQLAEAMDTAHAMLARKLAFLPADLSLVFTSNRSDRPPSTGAPLPVPPPKCEDEKGDGSVKDQLEAAARSPDHHPHQDSASSSPSDTALWARILARLRHASDFVGVVTAFALRDLGVLMSKHVKQGRNWIAGPAALATGYARVHVTASRLLAVCFLRLYTGTYSHVMMSAFRTWTPGGVEKESTSLSGTTAIEASANV</sequence>
<keyword evidence="4" id="KW-1185">Reference proteome</keyword>
<dbReference type="InterPro" id="IPR036181">
    <property type="entry name" value="MIT_dom_sf"/>
</dbReference>
<evidence type="ECO:0000313" key="4">
    <source>
        <dbReference type="Proteomes" id="UP000673691"/>
    </source>
</evidence>
<dbReference type="PANTHER" id="PTHR37327">
    <property type="entry name" value="CHROMOSOME 1, WHOLE GENOME SHOTGUN SEQUENCE"/>
    <property type="match status" value="1"/>
</dbReference>
<feature type="chain" id="PRO_5034218854" description="MIT domain-containing protein" evidence="2">
    <location>
        <begin position="44"/>
        <end position="555"/>
    </location>
</feature>
<protein>
    <recommendedName>
        <fullName evidence="5">MIT domain-containing protein</fullName>
    </recommendedName>
</protein>
<dbReference type="Gene3D" id="1.20.58.80">
    <property type="entry name" value="Phosphotransferase system, lactose/cellobiose-type IIA subunit"/>
    <property type="match status" value="1"/>
</dbReference>
<feature type="compositionally biased region" description="Basic and acidic residues" evidence="1">
    <location>
        <begin position="407"/>
        <end position="417"/>
    </location>
</feature>
<feature type="compositionally biased region" description="Basic and acidic residues" evidence="1">
    <location>
        <begin position="77"/>
        <end position="86"/>
    </location>
</feature>
<feature type="region of interest" description="Disordered" evidence="1">
    <location>
        <begin position="389"/>
        <end position="417"/>
    </location>
</feature>
<organism evidence="3 4">
    <name type="scientific">Olpidium bornovanus</name>
    <dbReference type="NCBI Taxonomy" id="278681"/>
    <lineage>
        <taxon>Eukaryota</taxon>
        <taxon>Fungi</taxon>
        <taxon>Fungi incertae sedis</taxon>
        <taxon>Olpidiomycota</taxon>
        <taxon>Olpidiomycotina</taxon>
        <taxon>Olpidiomycetes</taxon>
        <taxon>Olpidiales</taxon>
        <taxon>Olpidiaceae</taxon>
        <taxon>Olpidium</taxon>
    </lineage>
</organism>
<name>A0A8H7ZSL3_9FUNG</name>
<dbReference type="Proteomes" id="UP000673691">
    <property type="component" value="Unassembled WGS sequence"/>
</dbReference>
<keyword evidence="2" id="KW-0732">Signal</keyword>
<accession>A0A8H7ZSL3</accession>
<evidence type="ECO:0000256" key="1">
    <source>
        <dbReference type="SAM" id="MobiDB-lite"/>
    </source>
</evidence>
<feature type="compositionally biased region" description="Basic and acidic residues" evidence="1">
    <location>
        <begin position="422"/>
        <end position="434"/>
    </location>
</feature>
<comment type="caution">
    <text evidence="3">The sequence shown here is derived from an EMBL/GenBank/DDBJ whole genome shotgun (WGS) entry which is preliminary data.</text>
</comment>
<feature type="region of interest" description="Disordered" evidence="1">
    <location>
        <begin position="48"/>
        <end position="91"/>
    </location>
</feature>
<feature type="region of interest" description="Disordered" evidence="1">
    <location>
        <begin position="422"/>
        <end position="441"/>
    </location>
</feature>
<evidence type="ECO:0008006" key="5">
    <source>
        <dbReference type="Google" id="ProtNLM"/>
    </source>
</evidence>
<reference evidence="3 4" key="1">
    <citation type="journal article" name="Sci. Rep.">
        <title>Genome-scale phylogenetic analyses confirm Olpidium as the closest living zoosporic fungus to the non-flagellated, terrestrial fungi.</title>
        <authorList>
            <person name="Chang Y."/>
            <person name="Rochon D."/>
            <person name="Sekimoto S."/>
            <person name="Wang Y."/>
            <person name="Chovatia M."/>
            <person name="Sandor L."/>
            <person name="Salamov A."/>
            <person name="Grigoriev I.V."/>
            <person name="Stajich J.E."/>
            <person name="Spatafora J.W."/>
        </authorList>
    </citation>
    <scope>NUCLEOTIDE SEQUENCE [LARGE SCALE GENOMIC DNA]</scope>
    <source>
        <strain evidence="3">S191</strain>
    </source>
</reference>
<dbReference type="SUPFAM" id="SSF116846">
    <property type="entry name" value="MIT domain"/>
    <property type="match status" value="1"/>
</dbReference>
<evidence type="ECO:0000313" key="3">
    <source>
        <dbReference type="EMBL" id="KAG5458639.1"/>
    </source>
</evidence>
<feature type="compositionally biased region" description="Low complexity" evidence="1">
    <location>
        <begin position="48"/>
        <end position="58"/>
    </location>
</feature>
<feature type="non-terminal residue" evidence="3">
    <location>
        <position position="1"/>
    </location>
</feature>
<dbReference type="EMBL" id="JAEFCI010008156">
    <property type="protein sequence ID" value="KAG5458639.1"/>
    <property type="molecule type" value="Genomic_DNA"/>
</dbReference>
<gene>
    <name evidence="3" type="ORF">BJ554DRAFT_1100</name>
</gene>
<dbReference type="PANTHER" id="PTHR37327:SF1">
    <property type="entry name" value="MICROTUBULE INTERACTING AND TRANSPORT DOMAIN-CONTAINING PROTEIN"/>
    <property type="match status" value="1"/>
</dbReference>
<dbReference type="AlphaFoldDB" id="A0A8H7ZSL3"/>
<proteinExistence type="predicted"/>
<feature type="signal peptide" evidence="2">
    <location>
        <begin position="1"/>
        <end position="43"/>
    </location>
</feature>
<evidence type="ECO:0000256" key="2">
    <source>
        <dbReference type="SAM" id="SignalP"/>
    </source>
</evidence>